<evidence type="ECO:0000313" key="10">
    <source>
        <dbReference type="Proteomes" id="UP000245768"/>
    </source>
</evidence>
<organism evidence="9 10">
    <name type="scientific">Acaromyces ingoldii</name>
    <dbReference type="NCBI Taxonomy" id="215250"/>
    <lineage>
        <taxon>Eukaryota</taxon>
        <taxon>Fungi</taxon>
        <taxon>Dikarya</taxon>
        <taxon>Basidiomycota</taxon>
        <taxon>Ustilaginomycotina</taxon>
        <taxon>Exobasidiomycetes</taxon>
        <taxon>Exobasidiales</taxon>
        <taxon>Cryptobasidiaceae</taxon>
        <taxon>Acaromyces</taxon>
    </lineage>
</organism>
<evidence type="ECO:0008006" key="11">
    <source>
        <dbReference type="Google" id="ProtNLM"/>
    </source>
</evidence>
<dbReference type="PANTHER" id="PTHR14738">
    <property type="entry name" value="ZINC FINGER CCCH DOMAIN-CONTAINING PROTEIN 14"/>
    <property type="match status" value="1"/>
</dbReference>
<dbReference type="STRING" id="215250.A0A316YPJ0"/>
<sequence length="605" mass="64109">MSAPLPPFALGSEEAKMLQGAIQRGLASKGWSDEDDEVMAEYILVMLANKKTATQIGGELQELVGEASDAEVQAFIGGMWEEAQAILSGQDRANGRAEEAEPRRRSPSPAPAAPGPSRRRSASPENIRLQSADREGQERWDSRGRGAPIASNADWGRGSRAGGGRAADGGDRWGPPPRRRELFGEERPEDSNARWNGQPAGPAGPDRSAERRTERRELFDGAPASNNAPDRPRAMRILGTSKDASGSIFQRSISQVHNQQSRQPTTASPPSIFARAGVPDPYAAAFVPMNAVASPSYNQPSLLSRIDPMIPDNEPVVAAPAIDTASFPDKPTDATLCRWGTRCTDPSCGFSHPSTAAASANRKEGGNPNGDPLVLRKEACRFGSGCTKVDCEFSHVSPAVAFVKAKLDRQVLPSSIKNEDLDRSACRYQQDCTNPSCAYVHFDPTTGAVGPSPALTKLTTSSNGNGEHKDSSNQHIPASNGADVAIGEAGAGAEASNGGGGEHPGLQRALGDKANCRFGVNCTRKDCTFAHPFGRNLEGNAVKSSFSSSQVPCRYGKACTRADCFFSHPEGRGSAHISDRLQGFSSTAGEDAEMETIIPGQAQTM</sequence>
<evidence type="ECO:0000256" key="1">
    <source>
        <dbReference type="ARBA" id="ARBA00004123"/>
    </source>
</evidence>
<feature type="compositionally biased region" description="Basic and acidic residues" evidence="8">
    <location>
        <begin position="178"/>
        <end position="192"/>
    </location>
</feature>
<evidence type="ECO:0000256" key="5">
    <source>
        <dbReference type="ARBA" id="ARBA00022771"/>
    </source>
</evidence>
<feature type="compositionally biased region" description="Basic and acidic residues" evidence="8">
    <location>
        <begin position="207"/>
        <end position="219"/>
    </location>
</feature>
<comment type="similarity">
    <text evidence="2">Belongs to the ZC3H14 family.</text>
</comment>
<evidence type="ECO:0000256" key="7">
    <source>
        <dbReference type="ARBA" id="ARBA00023242"/>
    </source>
</evidence>
<keyword evidence="7" id="KW-0539">Nucleus</keyword>
<dbReference type="GO" id="GO:0008143">
    <property type="term" value="F:poly(A) binding"/>
    <property type="evidence" value="ECO:0007669"/>
    <property type="project" value="InterPro"/>
</dbReference>
<evidence type="ECO:0000313" key="9">
    <source>
        <dbReference type="EMBL" id="PWN91151.1"/>
    </source>
</evidence>
<feature type="compositionally biased region" description="Basic and acidic residues" evidence="8">
    <location>
        <begin position="93"/>
        <end position="104"/>
    </location>
</feature>
<feature type="compositionally biased region" description="Basic and acidic residues" evidence="8">
    <location>
        <begin position="131"/>
        <end position="144"/>
    </location>
</feature>
<evidence type="ECO:0000256" key="3">
    <source>
        <dbReference type="ARBA" id="ARBA00022723"/>
    </source>
</evidence>
<proteinExistence type="inferred from homology"/>
<dbReference type="Proteomes" id="UP000245768">
    <property type="component" value="Unassembled WGS sequence"/>
</dbReference>
<keyword evidence="10" id="KW-1185">Reference proteome</keyword>
<dbReference type="Gene3D" id="1.10.340.40">
    <property type="entry name" value="Nuclear abundant poly(A) RNA-bind protein 2, N-terminal domain"/>
    <property type="match status" value="1"/>
</dbReference>
<protein>
    <recommendedName>
        <fullName evidence="11">C3H1-type domain-containing protein</fullName>
    </recommendedName>
</protein>
<dbReference type="InParanoid" id="A0A316YPJ0"/>
<dbReference type="EMBL" id="KZ819635">
    <property type="protein sequence ID" value="PWN91151.1"/>
    <property type="molecule type" value="Genomic_DNA"/>
</dbReference>
<evidence type="ECO:0000256" key="4">
    <source>
        <dbReference type="ARBA" id="ARBA00022737"/>
    </source>
</evidence>
<dbReference type="Pfam" id="PF14608">
    <property type="entry name" value="zf-CCCH_2"/>
    <property type="match status" value="5"/>
</dbReference>
<keyword evidence="4" id="KW-0677">Repeat</keyword>
<evidence type="ECO:0000256" key="2">
    <source>
        <dbReference type="ARBA" id="ARBA00008423"/>
    </source>
</evidence>
<dbReference type="GO" id="GO:0008270">
    <property type="term" value="F:zinc ion binding"/>
    <property type="evidence" value="ECO:0007669"/>
    <property type="project" value="UniProtKB-KW"/>
</dbReference>
<accession>A0A316YPJ0</accession>
<name>A0A316YPJ0_9BASI</name>
<dbReference type="OrthoDB" id="438553at2759"/>
<reference evidence="9 10" key="1">
    <citation type="journal article" date="2018" name="Mol. Biol. Evol.">
        <title>Broad Genomic Sampling Reveals a Smut Pathogenic Ancestry of the Fungal Clade Ustilaginomycotina.</title>
        <authorList>
            <person name="Kijpornyongpan T."/>
            <person name="Mondo S.J."/>
            <person name="Barry K."/>
            <person name="Sandor L."/>
            <person name="Lee J."/>
            <person name="Lipzen A."/>
            <person name="Pangilinan J."/>
            <person name="LaButti K."/>
            <person name="Hainaut M."/>
            <person name="Henrissat B."/>
            <person name="Grigoriev I.V."/>
            <person name="Spatafora J.W."/>
            <person name="Aime M.C."/>
        </authorList>
    </citation>
    <scope>NUCLEOTIDE SEQUENCE [LARGE SCALE GENOMIC DNA]</scope>
    <source>
        <strain evidence="9 10">MCA 4198</strain>
    </source>
</reference>
<evidence type="ECO:0000256" key="8">
    <source>
        <dbReference type="SAM" id="MobiDB-lite"/>
    </source>
</evidence>
<dbReference type="GO" id="GO:0005737">
    <property type="term" value="C:cytoplasm"/>
    <property type="evidence" value="ECO:0007669"/>
    <property type="project" value="TreeGrafter"/>
</dbReference>
<dbReference type="RefSeq" id="XP_025378349.1">
    <property type="nucleotide sequence ID" value="XM_025520891.1"/>
</dbReference>
<dbReference type="GO" id="GO:0005634">
    <property type="term" value="C:nucleus"/>
    <property type="evidence" value="ECO:0007669"/>
    <property type="project" value="UniProtKB-SubCell"/>
</dbReference>
<dbReference type="GO" id="GO:0043488">
    <property type="term" value="P:regulation of mRNA stability"/>
    <property type="evidence" value="ECO:0007669"/>
    <property type="project" value="InterPro"/>
</dbReference>
<keyword evidence="3" id="KW-0479">Metal-binding</keyword>
<comment type="subcellular location">
    <subcellularLocation>
        <location evidence="1">Nucleus</location>
    </subcellularLocation>
</comment>
<keyword evidence="6" id="KW-0862">Zinc</keyword>
<dbReference type="GeneID" id="37042807"/>
<feature type="region of interest" description="Disordered" evidence="8">
    <location>
        <begin position="90"/>
        <end position="233"/>
    </location>
</feature>
<dbReference type="InterPro" id="IPR040366">
    <property type="entry name" value="Nab2/ZC3H14"/>
</dbReference>
<evidence type="ECO:0000256" key="6">
    <source>
        <dbReference type="ARBA" id="ARBA00022833"/>
    </source>
</evidence>
<feature type="region of interest" description="Disordered" evidence="8">
    <location>
        <begin position="451"/>
        <end position="480"/>
    </location>
</feature>
<keyword evidence="5" id="KW-0863">Zinc-finger</keyword>
<dbReference type="PANTHER" id="PTHR14738:SF29">
    <property type="entry name" value="ZINC FINGER CCCH DOMAIN-CONTAINING PROTEIN 14"/>
    <property type="match status" value="1"/>
</dbReference>
<gene>
    <name evidence="9" type="ORF">FA10DRAFT_265031</name>
</gene>
<dbReference type="AlphaFoldDB" id="A0A316YPJ0"/>
<dbReference type="InterPro" id="IPR043094">
    <property type="entry name" value="Nab2/ZC3H14_N_sf"/>
</dbReference>
<dbReference type="Gene3D" id="4.10.1000.40">
    <property type="match status" value="3"/>
</dbReference>